<name>A0A1A8WRX4_PLAOA</name>
<evidence type="ECO:0000313" key="1">
    <source>
        <dbReference type="EMBL" id="SBS94615.1"/>
    </source>
</evidence>
<feature type="non-terminal residue" evidence="1">
    <location>
        <position position="119"/>
    </location>
</feature>
<accession>A0A1A8WRX4</accession>
<reference evidence="2" key="1">
    <citation type="submission" date="2016-05" db="EMBL/GenBank/DDBJ databases">
        <authorList>
            <person name="Naeem Raeece"/>
        </authorList>
    </citation>
    <scope>NUCLEOTIDE SEQUENCE [LARGE SCALE GENOMIC DNA]</scope>
</reference>
<dbReference type="AlphaFoldDB" id="A0A1A8WRX4"/>
<dbReference type="Proteomes" id="UP000078560">
    <property type="component" value="Unassembled WGS sequence"/>
</dbReference>
<protein>
    <submittedName>
        <fullName evidence="1">CCAAT-box DNA binding protein subunit B, putative (NFYB)</fullName>
    </submittedName>
</protein>
<sequence length="119" mass="13192">MQNVFINDKINVETKNFDASNNDISIKNVSIGVNGNDQNNESDYINCDNVGLQNKDMQPIANNENNSLEPDHAVIQNVECSNNFNNEGVEKSNILKGKFMQENVLHSTASSSGSNKSWE</sequence>
<evidence type="ECO:0000313" key="2">
    <source>
        <dbReference type="Proteomes" id="UP000078560"/>
    </source>
</evidence>
<dbReference type="EMBL" id="FLQU01001824">
    <property type="protein sequence ID" value="SBS94615.1"/>
    <property type="molecule type" value="Genomic_DNA"/>
</dbReference>
<organism evidence="1 2">
    <name type="scientific">Plasmodium ovale curtisi</name>
    <dbReference type="NCBI Taxonomy" id="864141"/>
    <lineage>
        <taxon>Eukaryota</taxon>
        <taxon>Sar</taxon>
        <taxon>Alveolata</taxon>
        <taxon>Apicomplexa</taxon>
        <taxon>Aconoidasida</taxon>
        <taxon>Haemosporida</taxon>
        <taxon>Plasmodiidae</taxon>
        <taxon>Plasmodium</taxon>
        <taxon>Plasmodium (Plasmodium)</taxon>
    </lineage>
</organism>
<proteinExistence type="predicted"/>
<gene>
    <name evidence="1" type="ORF">POVCU2_0089420</name>
</gene>